<keyword evidence="2" id="KW-1185">Reference proteome</keyword>
<dbReference type="PANTHER" id="PTHR46254:SF7">
    <property type="entry name" value="PI4-KINASE N-TERMINAL DOMAIN-CONTAINING PROTEIN"/>
    <property type="match status" value="1"/>
</dbReference>
<dbReference type="Proteomes" id="UP000694416">
    <property type="component" value="Unplaced"/>
</dbReference>
<dbReference type="PRINTS" id="PR02045">
    <property type="entry name" value="F138DOMAIN"/>
</dbReference>
<protein>
    <submittedName>
        <fullName evidence="1">Uncharacterized protein</fullName>
    </submittedName>
</protein>
<organism evidence="1 2">
    <name type="scientific">Piliocolobus tephrosceles</name>
    <name type="common">Ugandan red Colobus</name>
    <dbReference type="NCBI Taxonomy" id="591936"/>
    <lineage>
        <taxon>Eukaryota</taxon>
        <taxon>Metazoa</taxon>
        <taxon>Chordata</taxon>
        <taxon>Craniata</taxon>
        <taxon>Vertebrata</taxon>
        <taxon>Euteleostomi</taxon>
        <taxon>Mammalia</taxon>
        <taxon>Eutheria</taxon>
        <taxon>Euarchontoglires</taxon>
        <taxon>Primates</taxon>
        <taxon>Haplorrhini</taxon>
        <taxon>Catarrhini</taxon>
        <taxon>Cercopithecidae</taxon>
        <taxon>Colobinae</taxon>
        <taxon>Piliocolobus</taxon>
    </lineage>
</organism>
<accession>A0A8C9LYA9</accession>
<dbReference type="AlphaFoldDB" id="A0A8C9LYA9"/>
<dbReference type="Ensembl" id="ENSPTET00000051708.1">
    <property type="protein sequence ID" value="ENSPTEP00000038337.1"/>
    <property type="gene ID" value="ENSPTEG00000035665.1"/>
</dbReference>
<dbReference type="PANTHER" id="PTHR46254">
    <property type="entry name" value="PROTEIN GVQW1-RELATED"/>
    <property type="match status" value="1"/>
</dbReference>
<reference evidence="1" key="1">
    <citation type="submission" date="2025-08" db="UniProtKB">
        <authorList>
            <consortium name="Ensembl"/>
        </authorList>
    </citation>
    <scope>IDENTIFICATION</scope>
</reference>
<sequence length="151" mass="17323">MSLPGIGGGNSLYPQLLGICLRPTVNMLHFMFGLCCNKSLFLLSEDVTGLLSWRWSGRHNWFDSYHFLFFFFFFFFETESCSVARAGVQWPDLSSLQAPPPGFTPFSCLSLWSSWDYRRPPPRPASFFFFVFLVETGFQRVSQDGLDLLTS</sequence>
<reference evidence="1" key="2">
    <citation type="submission" date="2025-09" db="UniProtKB">
        <authorList>
            <consortium name="Ensembl"/>
        </authorList>
    </citation>
    <scope>IDENTIFICATION</scope>
</reference>
<evidence type="ECO:0000313" key="1">
    <source>
        <dbReference type="Ensembl" id="ENSPTEP00000038337.1"/>
    </source>
</evidence>
<name>A0A8C9LYA9_9PRIM</name>
<evidence type="ECO:0000313" key="2">
    <source>
        <dbReference type="Proteomes" id="UP000694416"/>
    </source>
</evidence>
<proteinExistence type="predicted"/>